<dbReference type="Pfam" id="PF04760">
    <property type="entry name" value="IF2_N"/>
    <property type="match status" value="2"/>
</dbReference>
<dbReference type="FunFam" id="2.40.30.10:FF:000008">
    <property type="entry name" value="Translation initiation factor IF-2"/>
    <property type="match status" value="1"/>
</dbReference>
<dbReference type="PROSITE" id="PS01176">
    <property type="entry name" value="IF2"/>
    <property type="match status" value="1"/>
</dbReference>
<dbReference type="Gene3D" id="3.40.50.300">
    <property type="entry name" value="P-loop containing nucleotide triphosphate hydrolases"/>
    <property type="match status" value="1"/>
</dbReference>
<evidence type="ECO:0000256" key="5">
    <source>
        <dbReference type="ARBA" id="ARBA00022917"/>
    </source>
</evidence>
<dbReference type="GO" id="GO:0003743">
    <property type="term" value="F:translation initiation factor activity"/>
    <property type="evidence" value="ECO:0007669"/>
    <property type="project" value="UniProtKB-KW"/>
</dbReference>
<feature type="domain" description="Tr-type G" evidence="9">
    <location>
        <begin position="307"/>
        <end position="474"/>
    </location>
</feature>
<dbReference type="SUPFAM" id="SSF52540">
    <property type="entry name" value="P-loop containing nucleoside triphosphate hydrolases"/>
    <property type="match status" value="1"/>
</dbReference>
<dbReference type="HAMAP" id="MF_00100_B">
    <property type="entry name" value="IF_2_B"/>
    <property type="match status" value="1"/>
</dbReference>
<dbReference type="SUPFAM" id="SSF50447">
    <property type="entry name" value="Translation proteins"/>
    <property type="match status" value="2"/>
</dbReference>
<evidence type="ECO:0000256" key="2">
    <source>
        <dbReference type="ARBA" id="ARBA00022490"/>
    </source>
</evidence>
<dbReference type="SUPFAM" id="SSF46955">
    <property type="entry name" value="Putative DNA-binding domain"/>
    <property type="match status" value="1"/>
</dbReference>
<dbReference type="InterPro" id="IPR000795">
    <property type="entry name" value="T_Tr_GTP-bd_dom"/>
</dbReference>
<keyword evidence="6" id="KW-0342">GTP-binding</keyword>
<dbReference type="InterPro" id="IPR036925">
    <property type="entry name" value="TIF_IF2_dom3_sf"/>
</dbReference>
<keyword evidence="3" id="KW-0396">Initiation factor</keyword>
<dbReference type="InterPro" id="IPR000178">
    <property type="entry name" value="TF_IF2_bacterial-like"/>
</dbReference>
<keyword evidence="5" id="KW-0648">Protein biosynthesis</keyword>
<sequence length="805" mass="88988">MSTTTVTKLATALKLSDEKLILQLNEAGIAVSNKDDIVSNDQKLQLLNHLRGSHGTKSTASSAPKKLTINRRSQSELKLSGSFGRSRTVNVEVRKKRTYLKKETLIDQAKKELEEEQKLEQEKQRAIEEEIQDQQLVTESVEIIDKDQSKIVQTDEKLKEAPLKKDKGPKRKKKKKQIAEDPYLIKELHVKGKFKKRKKRKIRRSISTAMLDQVHTFEKPTSPVVKEVSIPEAITPQELAQKLSMKVNEVISSMMTLGVIATANDNLDQETAILIVQEIGHKAVPMDERTIEDTLIDDEDNTNEKVNRPPVVTIMGHVDHGKTSLLDYIRNSKVVDKEAGGITQHIGAYTIEHQSNPITFLDTPGHAAFSNMRARGANVTDIIILVVAANDGVKPQTIESIEHAKASNVPIIVAINKVDIPEADIDKVRNEMIANEIVPDDLGGDCLFVNVSAKTGDGIDHLLETIVLQSEILELKAAKEGRAVGTVIESGVESGKGAVATILITEGRLNKGDLIIAGEEFGKARILMNENNEKLDFVTPSMPVRVFGLPDTPNAGDEMRVIENEKQGKEISSLRKDRNRVNKLNDQQLLKMRNFMEQPMDSSKKSIALIVKADVQGSVEAIRDALLKLSTEEVEVEIISSGVGGISESDINLATASNAFIIGFNVRADTGARKTIKESDVEIKYYSVIYETIDDVSDIIDGHKTPVIKEEITGLAEVRDIFDSPKLGKIAGCLVTEGSVIKSNPIRVLRDNTVIYEGELESLRRFKDSVNKVQSGTECGIGVKNYNDVKIGDQIECYIKLEIDQ</sequence>
<dbReference type="InterPro" id="IPR006847">
    <property type="entry name" value="IF2_N"/>
</dbReference>
<protein>
    <recommendedName>
        <fullName evidence="9">Tr-type G domain-containing protein</fullName>
    </recommendedName>
</protein>
<feature type="compositionally biased region" description="Basic and acidic residues" evidence="8">
    <location>
        <begin position="155"/>
        <end position="166"/>
    </location>
</feature>
<reference evidence="10" key="1">
    <citation type="submission" date="2018-05" db="EMBL/GenBank/DDBJ databases">
        <authorList>
            <person name="Lanie J.A."/>
            <person name="Ng W.-L."/>
            <person name="Kazmierczak K.M."/>
            <person name="Andrzejewski T.M."/>
            <person name="Davidsen T.M."/>
            <person name="Wayne K.J."/>
            <person name="Tettelin H."/>
            <person name="Glass J.I."/>
            <person name="Rusch D."/>
            <person name="Podicherti R."/>
            <person name="Tsui H.-C.T."/>
            <person name="Winkler M.E."/>
        </authorList>
    </citation>
    <scope>NUCLEOTIDE SEQUENCE</scope>
</reference>
<evidence type="ECO:0000256" key="6">
    <source>
        <dbReference type="ARBA" id="ARBA00023134"/>
    </source>
</evidence>
<dbReference type="GO" id="GO:0003924">
    <property type="term" value="F:GTPase activity"/>
    <property type="evidence" value="ECO:0007669"/>
    <property type="project" value="InterPro"/>
</dbReference>
<dbReference type="Pfam" id="PF00009">
    <property type="entry name" value="GTP_EFTU"/>
    <property type="match status" value="1"/>
</dbReference>
<dbReference type="InterPro" id="IPR044145">
    <property type="entry name" value="IF2_II"/>
</dbReference>
<organism evidence="10">
    <name type="scientific">marine metagenome</name>
    <dbReference type="NCBI Taxonomy" id="408172"/>
    <lineage>
        <taxon>unclassified sequences</taxon>
        <taxon>metagenomes</taxon>
        <taxon>ecological metagenomes</taxon>
    </lineage>
</organism>
<dbReference type="InterPro" id="IPR009061">
    <property type="entry name" value="DNA-bd_dom_put_sf"/>
</dbReference>
<dbReference type="InterPro" id="IPR005225">
    <property type="entry name" value="Small_GTP-bd"/>
</dbReference>
<dbReference type="CDD" id="cd03692">
    <property type="entry name" value="mtIF2_IVc"/>
    <property type="match status" value="1"/>
</dbReference>
<dbReference type="Gene3D" id="3.40.50.10050">
    <property type="entry name" value="Translation initiation factor IF- 2, domain 3"/>
    <property type="match status" value="1"/>
</dbReference>
<dbReference type="Gene3D" id="3.30.56.50">
    <property type="entry name" value="Putative DNA-binding domain, N-terminal subdomain of bacterial translation initiation factor IF2"/>
    <property type="match status" value="1"/>
</dbReference>
<keyword evidence="7" id="KW-0175">Coiled coil</keyword>
<keyword evidence="2" id="KW-0963">Cytoplasm</keyword>
<dbReference type="Pfam" id="PF11987">
    <property type="entry name" value="IF-2"/>
    <property type="match status" value="1"/>
</dbReference>
<dbReference type="InterPro" id="IPR027417">
    <property type="entry name" value="P-loop_NTPase"/>
</dbReference>
<dbReference type="NCBIfam" id="TIGR00487">
    <property type="entry name" value="IF-2"/>
    <property type="match status" value="1"/>
</dbReference>
<dbReference type="Pfam" id="PF22042">
    <property type="entry name" value="EF-G_D2"/>
    <property type="match status" value="1"/>
</dbReference>
<evidence type="ECO:0000256" key="7">
    <source>
        <dbReference type="SAM" id="Coils"/>
    </source>
</evidence>
<dbReference type="InterPro" id="IPR053905">
    <property type="entry name" value="EF-G-like_DII"/>
</dbReference>
<comment type="similarity">
    <text evidence="1">Belongs to the TRAFAC class translation factor GTPase superfamily. Classic translation factor GTPase family. IF-2 subfamily.</text>
</comment>
<evidence type="ECO:0000256" key="4">
    <source>
        <dbReference type="ARBA" id="ARBA00022741"/>
    </source>
</evidence>
<evidence type="ECO:0000256" key="1">
    <source>
        <dbReference type="ARBA" id="ARBA00007733"/>
    </source>
</evidence>
<feature type="coiled-coil region" evidence="7">
    <location>
        <begin position="99"/>
        <end position="133"/>
    </location>
</feature>
<dbReference type="CDD" id="cd03702">
    <property type="entry name" value="IF2_mtIF2_II"/>
    <property type="match status" value="1"/>
</dbReference>
<dbReference type="SUPFAM" id="SSF52156">
    <property type="entry name" value="Initiation factor IF2/eIF5b, domain 3"/>
    <property type="match status" value="1"/>
</dbReference>
<dbReference type="GO" id="GO:0005525">
    <property type="term" value="F:GTP binding"/>
    <property type="evidence" value="ECO:0007669"/>
    <property type="project" value="UniProtKB-KW"/>
</dbReference>
<gene>
    <name evidence="10" type="ORF">METZ01_LOCUS90563</name>
</gene>
<dbReference type="PANTHER" id="PTHR43381:SF5">
    <property type="entry name" value="TR-TYPE G DOMAIN-CONTAINING PROTEIN"/>
    <property type="match status" value="1"/>
</dbReference>
<dbReference type="InterPro" id="IPR015760">
    <property type="entry name" value="TIF_IF2"/>
</dbReference>
<dbReference type="InterPro" id="IPR009000">
    <property type="entry name" value="Transl_B-barrel_sf"/>
</dbReference>
<name>A0A381VBF8_9ZZZZ</name>
<keyword evidence="4" id="KW-0547">Nucleotide-binding</keyword>
<dbReference type="InterPro" id="IPR013575">
    <property type="entry name" value="IF2_assoc_dom_bac"/>
</dbReference>
<dbReference type="PROSITE" id="PS51722">
    <property type="entry name" value="G_TR_2"/>
    <property type="match status" value="1"/>
</dbReference>
<dbReference type="FunFam" id="3.40.50.10050:FF:000001">
    <property type="entry name" value="Translation initiation factor IF-2"/>
    <property type="match status" value="1"/>
</dbReference>
<evidence type="ECO:0000259" key="9">
    <source>
        <dbReference type="PROSITE" id="PS51722"/>
    </source>
</evidence>
<dbReference type="EMBL" id="UINC01008376">
    <property type="protein sequence ID" value="SVA37709.1"/>
    <property type="molecule type" value="Genomic_DNA"/>
</dbReference>
<dbReference type="CDD" id="cd01887">
    <property type="entry name" value="IF2_eIF5B"/>
    <property type="match status" value="1"/>
</dbReference>
<evidence type="ECO:0000313" key="10">
    <source>
        <dbReference type="EMBL" id="SVA37709.1"/>
    </source>
</evidence>
<accession>A0A381VBF8</accession>
<dbReference type="FunFam" id="3.40.50.300:FF:000019">
    <property type="entry name" value="Translation initiation factor IF-2"/>
    <property type="match status" value="1"/>
</dbReference>
<feature type="region of interest" description="Disordered" evidence="8">
    <location>
        <begin position="155"/>
        <end position="178"/>
    </location>
</feature>
<evidence type="ECO:0000256" key="8">
    <source>
        <dbReference type="SAM" id="MobiDB-lite"/>
    </source>
</evidence>
<dbReference type="NCBIfam" id="TIGR00231">
    <property type="entry name" value="small_GTP"/>
    <property type="match status" value="1"/>
</dbReference>
<dbReference type="AlphaFoldDB" id="A0A381VBF8"/>
<evidence type="ECO:0000256" key="3">
    <source>
        <dbReference type="ARBA" id="ARBA00022540"/>
    </source>
</evidence>
<dbReference type="Pfam" id="PF08364">
    <property type="entry name" value="IF2_assoc"/>
    <property type="match status" value="1"/>
</dbReference>
<proteinExistence type="inferred from homology"/>
<dbReference type="GO" id="GO:0005829">
    <property type="term" value="C:cytosol"/>
    <property type="evidence" value="ECO:0007669"/>
    <property type="project" value="TreeGrafter"/>
</dbReference>
<dbReference type="InterPro" id="IPR023115">
    <property type="entry name" value="TIF_IF2_dom3"/>
</dbReference>
<dbReference type="Gene3D" id="2.40.30.10">
    <property type="entry name" value="Translation factors"/>
    <property type="match status" value="2"/>
</dbReference>
<dbReference type="PANTHER" id="PTHR43381">
    <property type="entry name" value="TRANSLATION INITIATION FACTOR IF-2-RELATED"/>
    <property type="match status" value="1"/>
</dbReference>
<feature type="compositionally biased region" description="Basic residues" evidence="8">
    <location>
        <begin position="167"/>
        <end position="176"/>
    </location>
</feature>